<keyword evidence="4" id="KW-1185">Reference proteome</keyword>
<feature type="domain" description="Carrier" evidence="2">
    <location>
        <begin position="44"/>
        <end position="75"/>
    </location>
</feature>
<accession>A0A9W9UKW4</accession>
<reference evidence="3" key="2">
    <citation type="journal article" date="2023" name="IMA Fungus">
        <title>Comparative genomic study of the Penicillium genus elucidates a diverse pangenome and 15 lateral gene transfer events.</title>
        <authorList>
            <person name="Petersen C."/>
            <person name="Sorensen T."/>
            <person name="Nielsen M.R."/>
            <person name="Sondergaard T.E."/>
            <person name="Sorensen J.L."/>
            <person name="Fitzpatrick D.A."/>
            <person name="Frisvad J.C."/>
            <person name="Nielsen K.L."/>
        </authorList>
    </citation>
    <scope>NUCLEOTIDE SEQUENCE</scope>
    <source>
        <strain evidence="3">IBT 35675</strain>
    </source>
</reference>
<dbReference type="SUPFAM" id="SSF47336">
    <property type="entry name" value="ACP-like"/>
    <property type="match status" value="1"/>
</dbReference>
<evidence type="ECO:0000259" key="2">
    <source>
        <dbReference type="Pfam" id="PF00550"/>
    </source>
</evidence>
<feature type="region of interest" description="Disordered" evidence="1">
    <location>
        <begin position="1"/>
        <end position="22"/>
    </location>
</feature>
<gene>
    <name evidence="3" type="ORF">N7541_011445</name>
</gene>
<name>A0A9W9UKW4_PENBR</name>
<dbReference type="Proteomes" id="UP001148299">
    <property type="component" value="Unassembled WGS sequence"/>
</dbReference>
<dbReference type="GO" id="GO:0044550">
    <property type="term" value="P:secondary metabolite biosynthetic process"/>
    <property type="evidence" value="ECO:0007669"/>
    <property type="project" value="UniProtKB-ARBA"/>
</dbReference>
<dbReference type="InterPro" id="IPR009081">
    <property type="entry name" value="PP-bd_ACP"/>
</dbReference>
<protein>
    <recommendedName>
        <fullName evidence="2">Carrier domain-containing protein</fullName>
    </recommendedName>
</protein>
<reference evidence="3" key="1">
    <citation type="submission" date="2022-12" db="EMBL/GenBank/DDBJ databases">
        <authorList>
            <person name="Petersen C."/>
        </authorList>
    </citation>
    <scope>NUCLEOTIDE SEQUENCE</scope>
    <source>
        <strain evidence="3">IBT 35675</strain>
    </source>
</reference>
<dbReference type="AlphaFoldDB" id="A0A9W9UKW4"/>
<proteinExistence type="predicted"/>
<sequence length="82" mass="8707">MGHLRHVESQDQGPNDTGTGLMEQLGKATSVASAIEIVFYSGKLAKQMKVDIEDVDASNPVSGYGVDSLTAVDIRGWSLKNA</sequence>
<organism evidence="3 4">
    <name type="scientific">Penicillium brevicompactum</name>
    <dbReference type="NCBI Taxonomy" id="5074"/>
    <lineage>
        <taxon>Eukaryota</taxon>
        <taxon>Fungi</taxon>
        <taxon>Dikarya</taxon>
        <taxon>Ascomycota</taxon>
        <taxon>Pezizomycotina</taxon>
        <taxon>Eurotiomycetes</taxon>
        <taxon>Eurotiomycetidae</taxon>
        <taxon>Eurotiales</taxon>
        <taxon>Aspergillaceae</taxon>
        <taxon>Penicillium</taxon>
    </lineage>
</organism>
<comment type="caution">
    <text evidence="3">The sequence shown here is derived from an EMBL/GenBank/DDBJ whole genome shotgun (WGS) entry which is preliminary data.</text>
</comment>
<dbReference type="Pfam" id="PF00550">
    <property type="entry name" value="PP-binding"/>
    <property type="match status" value="1"/>
</dbReference>
<dbReference type="EMBL" id="JAPZBR010000008">
    <property type="protein sequence ID" value="KAJ5342321.1"/>
    <property type="molecule type" value="Genomic_DNA"/>
</dbReference>
<dbReference type="Gene3D" id="1.10.1200.10">
    <property type="entry name" value="ACP-like"/>
    <property type="match status" value="1"/>
</dbReference>
<evidence type="ECO:0000313" key="4">
    <source>
        <dbReference type="Proteomes" id="UP001148299"/>
    </source>
</evidence>
<evidence type="ECO:0000256" key="1">
    <source>
        <dbReference type="SAM" id="MobiDB-lite"/>
    </source>
</evidence>
<dbReference type="InterPro" id="IPR036736">
    <property type="entry name" value="ACP-like_sf"/>
</dbReference>
<evidence type="ECO:0000313" key="3">
    <source>
        <dbReference type="EMBL" id="KAJ5342321.1"/>
    </source>
</evidence>